<dbReference type="EMBL" id="JACPSX010000036">
    <property type="protein sequence ID" value="MBI3013865.1"/>
    <property type="molecule type" value="Genomic_DNA"/>
</dbReference>
<comment type="caution">
    <text evidence="2">The sequence shown here is derived from an EMBL/GenBank/DDBJ whole genome shotgun (WGS) entry which is preliminary data.</text>
</comment>
<keyword evidence="1" id="KW-0802">TPR repeat</keyword>
<reference evidence="2" key="1">
    <citation type="submission" date="2020-07" db="EMBL/GenBank/DDBJ databases">
        <title>Huge and variable diversity of episymbiotic CPR bacteria and DPANN archaea in groundwater ecosystems.</title>
        <authorList>
            <person name="He C.Y."/>
            <person name="Keren R."/>
            <person name="Whittaker M."/>
            <person name="Farag I.F."/>
            <person name="Doudna J."/>
            <person name="Cate J.H.D."/>
            <person name="Banfield J.F."/>
        </authorList>
    </citation>
    <scope>NUCLEOTIDE SEQUENCE</scope>
    <source>
        <strain evidence="2">NC_groundwater_717_Ag_S-0.2um_59_8</strain>
    </source>
</reference>
<feature type="repeat" description="TPR" evidence="1">
    <location>
        <begin position="56"/>
        <end position="89"/>
    </location>
</feature>
<dbReference type="PROSITE" id="PS50005">
    <property type="entry name" value="TPR"/>
    <property type="match status" value="2"/>
</dbReference>
<sequence length="247" mass="27179">MDLGSSGLLKPRISAFPREGTDAPQGRCLLLFCLLLAMILSGCAVNRAVLRDPLSPEEHNDLGVAYESRGENSLARREYEAALNQNPASLVARMNLGNVLLKIGEWRAAESAFEEVVARNSNHAAAYNNLAWALIEQKRRLPEALQFAQRALDLDPDPGRSLYYRDTIGMAYLSLGNTAAAVATFRDLIARADGSSLEFLGEVYYHLGLAYEQAGDRVQFLESMRKAKALLPEGDLARRVLDKLQGN</sequence>
<gene>
    <name evidence="2" type="ORF">HYY65_02100</name>
</gene>
<protein>
    <submittedName>
        <fullName evidence="2">Tetratricopeptide repeat protein</fullName>
    </submittedName>
</protein>
<evidence type="ECO:0000313" key="3">
    <source>
        <dbReference type="Proteomes" id="UP000741360"/>
    </source>
</evidence>
<dbReference type="InterPro" id="IPR019734">
    <property type="entry name" value="TPR_rpt"/>
</dbReference>
<dbReference type="PANTHER" id="PTHR12558">
    <property type="entry name" value="CELL DIVISION CYCLE 16,23,27"/>
    <property type="match status" value="1"/>
</dbReference>
<dbReference type="Pfam" id="PF13432">
    <property type="entry name" value="TPR_16"/>
    <property type="match status" value="2"/>
</dbReference>
<dbReference type="Gene3D" id="1.25.40.10">
    <property type="entry name" value="Tetratricopeptide repeat domain"/>
    <property type="match status" value="2"/>
</dbReference>
<organism evidence="2 3">
    <name type="scientific">Tectimicrobiota bacterium</name>
    <dbReference type="NCBI Taxonomy" id="2528274"/>
    <lineage>
        <taxon>Bacteria</taxon>
        <taxon>Pseudomonadati</taxon>
        <taxon>Nitrospinota/Tectimicrobiota group</taxon>
        <taxon>Candidatus Tectimicrobiota</taxon>
    </lineage>
</organism>
<dbReference type="PANTHER" id="PTHR12558:SF13">
    <property type="entry name" value="CELL DIVISION CYCLE PROTEIN 27 HOMOLOG"/>
    <property type="match status" value="1"/>
</dbReference>
<dbReference type="AlphaFoldDB" id="A0A932GN29"/>
<proteinExistence type="predicted"/>
<dbReference type="SUPFAM" id="SSF48452">
    <property type="entry name" value="TPR-like"/>
    <property type="match status" value="1"/>
</dbReference>
<dbReference type="Proteomes" id="UP000741360">
    <property type="component" value="Unassembled WGS sequence"/>
</dbReference>
<accession>A0A932GN29</accession>
<evidence type="ECO:0000256" key="1">
    <source>
        <dbReference type="PROSITE-ProRule" id="PRU00339"/>
    </source>
</evidence>
<feature type="repeat" description="TPR" evidence="1">
    <location>
        <begin position="201"/>
        <end position="234"/>
    </location>
</feature>
<name>A0A932GN29_UNCTE</name>
<evidence type="ECO:0000313" key="2">
    <source>
        <dbReference type="EMBL" id="MBI3013865.1"/>
    </source>
</evidence>
<dbReference type="SMART" id="SM00028">
    <property type="entry name" value="TPR"/>
    <property type="match status" value="5"/>
</dbReference>
<dbReference type="InterPro" id="IPR011990">
    <property type="entry name" value="TPR-like_helical_dom_sf"/>
</dbReference>